<feature type="domain" description="PKS/mFAS DH" evidence="9">
    <location>
        <begin position="1296"/>
        <end position="1593"/>
    </location>
</feature>
<dbReference type="PANTHER" id="PTHR43775:SF21">
    <property type="entry name" value="NON-REDUCING POLYKETIDE SYNTHASE AUSA-RELATED"/>
    <property type="match status" value="1"/>
</dbReference>
<evidence type="ECO:0000313" key="11">
    <source>
        <dbReference type="Proteomes" id="UP001521184"/>
    </source>
</evidence>
<proteinExistence type="predicted"/>
<keyword evidence="11" id="KW-1185">Reference proteome</keyword>
<dbReference type="PROSITE" id="PS52019">
    <property type="entry name" value="PKS_MFAS_DH"/>
    <property type="match status" value="1"/>
</dbReference>
<dbReference type="InterPro" id="IPR042104">
    <property type="entry name" value="PKS_dehydratase_sf"/>
</dbReference>
<dbReference type="InterPro" id="IPR032088">
    <property type="entry name" value="SAT"/>
</dbReference>
<dbReference type="SUPFAM" id="SSF52151">
    <property type="entry name" value="FabD/lysophospholipase-like"/>
    <property type="match status" value="1"/>
</dbReference>
<dbReference type="SMART" id="SM00825">
    <property type="entry name" value="PKS_KS"/>
    <property type="match status" value="1"/>
</dbReference>
<reference evidence="10 11" key="1">
    <citation type="journal article" date="2023" name="Plant Dis.">
        <title>First Report of Diplodia intermedia Causing Canker and Dieback Diseases on Apple Trees in Canada.</title>
        <authorList>
            <person name="Ellouze W."/>
            <person name="Ilyukhin E."/>
            <person name="Sulman M."/>
            <person name="Ali S."/>
        </authorList>
    </citation>
    <scope>NUCLEOTIDE SEQUENCE [LARGE SCALE GENOMIC DNA]</scope>
    <source>
        <strain evidence="10 11">M45-28</strain>
    </source>
</reference>
<dbReference type="InterPro" id="IPR014030">
    <property type="entry name" value="Ketoacyl_synth_N"/>
</dbReference>
<dbReference type="InterPro" id="IPR018201">
    <property type="entry name" value="Ketoacyl_synth_AS"/>
</dbReference>
<dbReference type="InterPro" id="IPR009081">
    <property type="entry name" value="PP-bd_ACP"/>
</dbReference>
<dbReference type="SUPFAM" id="SSF53474">
    <property type="entry name" value="alpha/beta-Hydrolases"/>
    <property type="match status" value="1"/>
</dbReference>
<comment type="pathway">
    <text evidence="1">Secondary metabolite biosynthesis.</text>
</comment>
<dbReference type="Pfam" id="PF00109">
    <property type="entry name" value="ketoacyl-synt"/>
    <property type="match status" value="1"/>
</dbReference>
<dbReference type="InterPro" id="IPR001227">
    <property type="entry name" value="Ac_transferase_dom_sf"/>
</dbReference>
<dbReference type="Gene3D" id="1.10.1200.10">
    <property type="entry name" value="ACP-like"/>
    <property type="match status" value="2"/>
</dbReference>
<evidence type="ECO:0000256" key="4">
    <source>
        <dbReference type="ARBA" id="ARBA00022679"/>
    </source>
</evidence>
<dbReference type="Proteomes" id="UP001521184">
    <property type="component" value="Unassembled WGS sequence"/>
</dbReference>
<dbReference type="Gene3D" id="3.40.50.1820">
    <property type="entry name" value="alpha/beta hydrolase"/>
    <property type="match status" value="1"/>
</dbReference>
<dbReference type="PANTHER" id="PTHR43775">
    <property type="entry name" value="FATTY ACID SYNTHASE"/>
    <property type="match status" value="1"/>
</dbReference>
<evidence type="ECO:0000256" key="6">
    <source>
        <dbReference type="PROSITE-ProRule" id="PRU01363"/>
    </source>
</evidence>
<dbReference type="Pfam" id="PF22621">
    <property type="entry name" value="CurL-like_PKS_C"/>
    <property type="match status" value="1"/>
</dbReference>
<name>A0ABR3TBP2_9PEZI</name>
<dbReference type="InterPro" id="IPR016039">
    <property type="entry name" value="Thiolase-like"/>
</dbReference>
<evidence type="ECO:0000259" key="9">
    <source>
        <dbReference type="PROSITE" id="PS52019"/>
    </source>
</evidence>
<dbReference type="SUPFAM" id="SSF47336">
    <property type="entry name" value="ACP-like"/>
    <property type="match status" value="2"/>
</dbReference>
<keyword evidence="3" id="KW-0597">Phosphoprotein</keyword>
<dbReference type="InterPro" id="IPR036736">
    <property type="entry name" value="ACP-like_sf"/>
</dbReference>
<keyword evidence="2" id="KW-0596">Phosphopantetheine</keyword>
<dbReference type="InterPro" id="IPR049552">
    <property type="entry name" value="PKS_DH_N"/>
</dbReference>
<feature type="domain" description="Carrier" evidence="7">
    <location>
        <begin position="1641"/>
        <end position="1722"/>
    </location>
</feature>
<dbReference type="Gene3D" id="3.30.70.3290">
    <property type="match status" value="1"/>
</dbReference>
<dbReference type="InterPro" id="IPR029058">
    <property type="entry name" value="AB_hydrolase_fold"/>
</dbReference>
<dbReference type="Pfam" id="PF02801">
    <property type="entry name" value="Ketoacyl-synt_C"/>
    <property type="match status" value="1"/>
</dbReference>
<dbReference type="InterPro" id="IPR049551">
    <property type="entry name" value="PKS_DH_C"/>
</dbReference>
<dbReference type="InterPro" id="IPR001031">
    <property type="entry name" value="Thioesterase"/>
</dbReference>
<feature type="region of interest" description="C-terminal hotdog fold" evidence="6">
    <location>
        <begin position="1439"/>
        <end position="1593"/>
    </location>
</feature>
<dbReference type="Gene3D" id="3.40.366.10">
    <property type="entry name" value="Malonyl-Coenzyme A Acyl Carrier Protein, domain 2"/>
    <property type="match status" value="3"/>
</dbReference>
<dbReference type="Gene3D" id="3.40.47.10">
    <property type="match status" value="1"/>
</dbReference>
<feature type="domain" description="Carrier" evidence="7">
    <location>
        <begin position="1762"/>
        <end position="1836"/>
    </location>
</feature>
<evidence type="ECO:0000313" key="10">
    <source>
        <dbReference type="EMBL" id="KAL1636985.1"/>
    </source>
</evidence>
<dbReference type="InterPro" id="IPR016035">
    <property type="entry name" value="Acyl_Trfase/lysoPLipase"/>
</dbReference>
<dbReference type="PROSITE" id="PS00012">
    <property type="entry name" value="PHOSPHOPANTETHEINE"/>
    <property type="match status" value="2"/>
</dbReference>
<dbReference type="Gene3D" id="3.10.129.110">
    <property type="entry name" value="Polyketide synthase dehydratase"/>
    <property type="match status" value="1"/>
</dbReference>
<dbReference type="InterPro" id="IPR014031">
    <property type="entry name" value="Ketoacyl_synth_C"/>
</dbReference>
<keyword evidence="5" id="KW-0511">Multifunctional enzyme</keyword>
<dbReference type="EMBL" id="JAKEKT020000094">
    <property type="protein sequence ID" value="KAL1636985.1"/>
    <property type="molecule type" value="Genomic_DNA"/>
</dbReference>
<dbReference type="InterPro" id="IPR050091">
    <property type="entry name" value="PKS_NRPS_Biosynth_Enz"/>
</dbReference>
<gene>
    <name evidence="10" type="primary">pks1</name>
    <name evidence="10" type="ORF">SLS58_009511</name>
</gene>
<dbReference type="InterPro" id="IPR016036">
    <property type="entry name" value="Malonyl_transacylase_ACP-bd"/>
</dbReference>
<evidence type="ECO:0000256" key="1">
    <source>
        <dbReference type="ARBA" id="ARBA00005179"/>
    </source>
</evidence>
<dbReference type="InterPro" id="IPR014043">
    <property type="entry name" value="Acyl_transferase_dom"/>
</dbReference>
<dbReference type="InterPro" id="IPR006162">
    <property type="entry name" value="Ppantetheine_attach_site"/>
</dbReference>
<keyword evidence="4" id="KW-0808">Transferase</keyword>
<dbReference type="CDD" id="cd00833">
    <property type="entry name" value="PKS"/>
    <property type="match status" value="1"/>
</dbReference>
<feature type="domain" description="Ketosynthase family 3 (KS3)" evidence="8">
    <location>
        <begin position="370"/>
        <end position="799"/>
    </location>
</feature>
<dbReference type="InterPro" id="IPR020841">
    <property type="entry name" value="PKS_Beta-ketoAc_synthase_dom"/>
</dbReference>
<protein>
    <submittedName>
        <fullName evidence="10">Polyketide beta-ketoacyl-synthase</fullName>
    </submittedName>
</protein>
<dbReference type="SUPFAM" id="SSF53901">
    <property type="entry name" value="Thiolase-like"/>
    <property type="match status" value="1"/>
</dbReference>
<accession>A0ABR3TBP2</accession>
<sequence>MLSGDIILFAGQGAALSSGPASKSSSSATATRFLKACHDAFLAELSSLSASERTSVGDIEKAFPSPNSLLDPSATTSPVVEGITLYIQQILEYISYATDGTAGPSRLAETAGFCSGILPAVIVSLCPYPDSQSFLDISTEGFRLAFWIGLRSSLFCRNLAGDSGADLPWSLTVQGLTVVELEELLREYNSTAHPRLPLRISAILSERVVSLCGEGQTLEEFKSKQLPSSASSRFANIHGYYHGGDNLQETLETVMQDAQRRAIRMPSWEALQVPVRSTLDGKFLDTNRSADSLLKVVLGNYFTGRVDWDTTSEVLIRETVERLTRDPKLRYNILALGPNSRSLLRAFNTAPTHPKLRIGDLHSAADGPSPDDIAIVGMSVNYPSGKGPEQLWETMEKGLNVVREVPSSRFQVSDYYSTDPKNKDSRKMNSKYGNFLDDPFAFDNTFFQISPREAKSMDPQQRLLLHAAFEAMEDAGYAPDATPSFQKETMGAYMGVATLDYVDNTRNDIDVYYSPGTLRAFLSGRISYAFQLKGPSVVIDTACSSSTVALYQACRALQAGDCTSALAGGVNVISSPDMYMGLSRAHFLSPTGQCKPWDASADGYCRGEGCGMFVLKKLSDAVAEGDRVYGVIRGIEVNQCGTAKSITHPDAETQALLFKSMLTKTKIHPDTISVVEAHGTGTQAGDYAEVNSLQAAFGSARAPNNPLILSSIKGNIGHAEAASGAAGLAKLLLMMQKQRILPQAAYQTLNPRLASIAAHNIVVPTQATKWATPTPGAPRRALLNNFGAAGSNAALIVEEYPQQQPTALRSRPAPAAARSAHVLTLSAKSADALERLRLAYCASLDAADAAAASPAHSAAALASICYTANARRQAFAAFRLAVTGSTLSDVSQKLRQQSQPPARGSNTTDHLPVFVFSGQGAVYPGMGAELLGTSAAPAFRDAVRECNDALAAAGFPTVDALLLGEEDAGKALDETDRIVVAQCACFVVEYALAALWRACGVAPAAVVGHSLGEYAALATAGVLAPRDAVVLVARRARLMAERCGARGVSGMAACNMAPARAEAFVKQNVAAADGAGGVTVACKNSTDDCVVAGPVPALEAFVRACKGAGVKAKLLDVPYGFHSEAMDPMLDEFAQLAAGVEIGAPQMPVVSSYLGRLVAEGDIDAGYFVNHARQPVEFVGAVQAVAKMAGERQMTLLEIGPAPITLPMFKATLKQTDATLLPSMKSTEKPWVTLSAALKTLFLQRHSIQWSQVYAGSGAQFVPDLPRYPLSPSTFVVPFKETTAAPKMEQSAPAPRSIYRFQDGSQIPSPDRRVFGSKISALADFIKAHNVGGAPLCPASVYIELAMEAQDMAVPDLQTHKFRTLTNMTFDKPLVYSENNDMDIHTELMPDGSSFRVLSEGGNLHCTGAAPPAADDATSKDFARRTSYIKRQRGSVVFADTFSSRILYDVIFPRVVGYSGPYVSIKALSIAASGLEGAGTFELPRWAGRAPNDGFVCPPAFTDTLLHAAGFVANSKINADEACICVKVERITVPSAQNAEASGLYGRELGVYCGLVDCDDTIIGDAYALDAAGNVVACVEGMHFKRLRLKSFQAHLARVLKPSAPVAHHHQRASPPAKGMVSAVNFVPPSPPRTPPPAKGPARTSVQATIRPVLSNALSELCGISGPVDDSARLSEMGVDSLLFIELTGEMQKQFPHLGLSSSAFSNCETVSDMEKVIQTAAAAVAGPSTPPPQLEMKMPEMPDMKKMPFTPPSTHGTTTPSVDVERVDDFFKEVCGFSLGEVDDSTTLDALGIDSLLSIELTTGLRQTFGVELDESSFADLSIGQLQAEILAKLAPPPPAPSAKAVTQQHQAVAAAAANDDHHDSGSDMTALLGMDTFPVHLQKSSAAAKKPALYLFHDGSGLCTSYARLGAANPAASPARDIYAAFAPDFALLNPAITTLEDMAARYIRDARLLDRATTDAPIVLGGWSFGGVLAFEIARQLRRQLPQSPRAVAGVVLIDSPHPVGHVPLPDEIIAYVSSSGGNSNNSAAKPSKAVADIRAAVAKQFRRNAALLGAYAPADADGIRCVMLMCKGGFDAEALCGVEYAWLSDEAARRESVRVWEGLLGREVPVLEVEGNHFDLFERGNVESVAVQLEKAVRLLEVDG</sequence>
<dbReference type="Pfam" id="PF16073">
    <property type="entry name" value="SAT"/>
    <property type="match status" value="1"/>
</dbReference>
<dbReference type="PROSITE" id="PS00606">
    <property type="entry name" value="KS3_1"/>
    <property type="match status" value="1"/>
</dbReference>
<dbReference type="Pfam" id="PF00550">
    <property type="entry name" value="PP-binding"/>
    <property type="match status" value="2"/>
</dbReference>
<feature type="region of interest" description="N-terminal hotdog fold" evidence="6">
    <location>
        <begin position="1296"/>
        <end position="1417"/>
    </location>
</feature>
<feature type="active site" description="Proton acceptor; for dehydratase activity" evidence="6">
    <location>
        <position position="1329"/>
    </location>
</feature>
<evidence type="ECO:0000259" key="8">
    <source>
        <dbReference type="PROSITE" id="PS52004"/>
    </source>
</evidence>
<dbReference type="PROSITE" id="PS52004">
    <property type="entry name" value="KS3_2"/>
    <property type="match status" value="1"/>
</dbReference>
<comment type="caution">
    <text evidence="10">The sequence shown here is derived from an EMBL/GenBank/DDBJ whole genome shotgun (WGS) entry which is preliminary data.</text>
</comment>
<dbReference type="Pfam" id="PF00698">
    <property type="entry name" value="Acyl_transf_1"/>
    <property type="match status" value="1"/>
</dbReference>
<evidence type="ECO:0000256" key="2">
    <source>
        <dbReference type="ARBA" id="ARBA00022450"/>
    </source>
</evidence>
<dbReference type="SUPFAM" id="SSF55048">
    <property type="entry name" value="Probable ACP-binding domain of malonyl-CoA ACP transacylase"/>
    <property type="match status" value="1"/>
</dbReference>
<dbReference type="SMART" id="SM00827">
    <property type="entry name" value="PKS_AT"/>
    <property type="match status" value="1"/>
</dbReference>
<dbReference type="Pfam" id="PF14765">
    <property type="entry name" value="PS-DH"/>
    <property type="match status" value="1"/>
</dbReference>
<evidence type="ECO:0000256" key="5">
    <source>
        <dbReference type="ARBA" id="ARBA00023268"/>
    </source>
</evidence>
<feature type="active site" description="Proton donor; for dehydratase activity" evidence="6">
    <location>
        <position position="1503"/>
    </location>
</feature>
<dbReference type="Pfam" id="PF00975">
    <property type="entry name" value="Thioesterase"/>
    <property type="match status" value="1"/>
</dbReference>
<evidence type="ECO:0000256" key="3">
    <source>
        <dbReference type="ARBA" id="ARBA00022553"/>
    </source>
</evidence>
<dbReference type="Pfam" id="PF21089">
    <property type="entry name" value="PKS_DH_N"/>
    <property type="match status" value="1"/>
</dbReference>
<dbReference type="PROSITE" id="PS50075">
    <property type="entry name" value="CARRIER"/>
    <property type="match status" value="2"/>
</dbReference>
<dbReference type="InterPro" id="IPR049900">
    <property type="entry name" value="PKS_mFAS_DH"/>
</dbReference>
<organism evidence="10 11">
    <name type="scientific">Diplodia intermedia</name>
    <dbReference type="NCBI Taxonomy" id="856260"/>
    <lineage>
        <taxon>Eukaryota</taxon>
        <taxon>Fungi</taxon>
        <taxon>Dikarya</taxon>
        <taxon>Ascomycota</taxon>
        <taxon>Pezizomycotina</taxon>
        <taxon>Dothideomycetes</taxon>
        <taxon>Dothideomycetes incertae sedis</taxon>
        <taxon>Botryosphaeriales</taxon>
        <taxon>Botryosphaeriaceae</taxon>
        <taxon>Diplodia</taxon>
    </lineage>
</organism>
<evidence type="ECO:0000259" key="7">
    <source>
        <dbReference type="PROSITE" id="PS50075"/>
    </source>
</evidence>